<sequence>MSVEAAAVGSVNGEPKGVKPPSDKGETVRVPPEVPAGDRARAASGAAPESGGTAPGRRVKDPKQGQGNETIDRWANVWISVGVVIFLLNMGCAWWMARAANAAISAAPPSRRRRAAPS</sequence>
<protein>
    <submittedName>
        <fullName evidence="3">Uncharacterized protein</fullName>
    </submittedName>
</protein>
<organism evidence="3 4">
    <name type="scientific">Sorangium cellulosum</name>
    <name type="common">Polyangium cellulosum</name>
    <dbReference type="NCBI Taxonomy" id="56"/>
    <lineage>
        <taxon>Bacteria</taxon>
        <taxon>Pseudomonadati</taxon>
        <taxon>Myxococcota</taxon>
        <taxon>Polyangia</taxon>
        <taxon>Polyangiales</taxon>
        <taxon>Polyangiaceae</taxon>
        <taxon>Sorangium</taxon>
    </lineage>
</organism>
<accession>A0A150RZZ5</accession>
<dbReference type="EMBL" id="JEMC01002649">
    <property type="protein sequence ID" value="KYF85767.1"/>
    <property type="molecule type" value="Genomic_DNA"/>
</dbReference>
<evidence type="ECO:0000313" key="4">
    <source>
        <dbReference type="Proteomes" id="UP000075515"/>
    </source>
</evidence>
<dbReference type="Proteomes" id="UP000075515">
    <property type="component" value="Unassembled WGS sequence"/>
</dbReference>
<proteinExistence type="predicted"/>
<feature type="transmembrane region" description="Helical" evidence="2">
    <location>
        <begin position="77"/>
        <end position="97"/>
    </location>
</feature>
<keyword evidence="2" id="KW-0812">Transmembrane</keyword>
<comment type="caution">
    <text evidence="3">The sequence shown here is derived from an EMBL/GenBank/DDBJ whole genome shotgun (WGS) entry which is preliminary data.</text>
</comment>
<name>A0A150RZZ5_SORCE</name>
<evidence type="ECO:0000256" key="2">
    <source>
        <dbReference type="SAM" id="Phobius"/>
    </source>
</evidence>
<evidence type="ECO:0000313" key="3">
    <source>
        <dbReference type="EMBL" id="KYF85767.1"/>
    </source>
</evidence>
<keyword evidence="2" id="KW-0472">Membrane</keyword>
<gene>
    <name evidence="3" type="ORF">BE18_15955</name>
</gene>
<feature type="compositionally biased region" description="Low complexity" evidence="1">
    <location>
        <begin position="42"/>
        <end position="56"/>
    </location>
</feature>
<dbReference type="AlphaFoldDB" id="A0A150RZZ5"/>
<evidence type="ECO:0000256" key="1">
    <source>
        <dbReference type="SAM" id="MobiDB-lite"/>
    </source>
</evidence>
<reference evidence="3 4" key="1">
    <citation type="submission" date="2014-02" db="EMBL/GenBank/DDBJ databases">
        <title>The small core and large imbalanced accessory genome model reveals a collaborative survival strategy of Sorangium cellulosum strains in nature.</title>
        <authorList>
            <person name="Han K."/>
            <person name="Peng R."/>
            <person name="Blom J."/>
            <person name="Li Y.-Z."/>
        </authorList>
    </citation>
    <scope>NUCLEOTIDE SEQUENCE [LARGE SCALE GENOMIC DNA]</scope>
    <source>
        <strain evidence="3 4">So0149</strain>
    </source>
</reference>
<keyword evidence="2" id="KW-1133">Transmembrane helix</keyword>
<feature type="region of interest" description="Disordered" evidence="1">
    <location>
        <begin position="1"/>
        <end position="70"/>
    </location>
</feature>